<name>A0AAW1GSD3_SAPOF</name>
<keyword evidence="1" id="KW-0677">Repeat</keyword>
<dbReference type="InterPro" id="IPR046848">
    <property type="entry name" value="E_motif"/>
</dbReference>
<evidence type="ECO:0000313" key="4">
    <source>
        <dbReference type="Proteomes" id="UP001443914"/>
    </source>
</evidence>
<dbReference type="InterPro" id="IPR011990">
    <property type="entry name" value="TPR-like_helical_dom_sf"/>
</dbReference>
<dbReference type="EMBL" id="JBDFQZ010000014">
    <property type="protein sequence ID" value="KAK9664462.1"/>
    <property type="molecule type" value="Genomic_DNA"/>
</dbReference>
<feature type="repeat" description="PPR" evidence="2">
    <location>
        <begin position="138"/>
        <end position="172"/>
    </location>
</feature>
<dbReference type="Pfam" id="PF13041">
    <property type="entry name" value="PPR_2"/>
    <property type="match status" value="1"/>
</dbReference>
<evidence type="ECO:0000256" key="1">
    <source>
        <dbReference type="ARBA" id="ARBA00022737"/>
    </source>
</evidence>
<dbReference type="PANTHER" id="PTHR47926:SF460">
    <property type="entry name" value="OS01G0815900 PROTEIN"/>
    <property type="match status" value="1"/>
</dbReference>
<keyword evidence="4" id="KW-1185">Reference proteome</keyword>
<comment type="caution">
    <text evidence="3">The sequence shown here is derived from an EMBL/GenBank/DDBJ whole genome shotgun (WGS) entry which is preliminary data.</text>
</comment>
<dbReference type="Pfam" id="PF01535">
    <property type="entry name" value="PPR"/>
    <property type="match status" value="4"/>
</dbReference>
<dbReference type="AlphaFoldDB" id="A0AAW1GSD3"/>
<dbReference type="InterPro" id="IPR046960">
    <property type="entry name" value="PPR_At4g14850-like_plant"/>
</dbReference>
<accession>A0AAW1GSD3</accession>
<dbReference type="Pfam" id="PF20431">
    <property type="entry name" value="E_motif"/>
    <property type="match status" value="1"/>
</dbReference>
<feature type="repeat" description="PPR" evidence="2">
    <location>
        <begin position="274"/>
        <end position="308"/>
    </location>
</feature>
<dbReference type="InterPro" id="IPR002885">
    <property type="entry name" value="PPR_rpt"/>
</dbReference>
<evidence type="ECO:0000313" key="3">
    <source>
        <dbReference type="EMBL" id="KAK9664462.1"/>
    </source>
</evidence>
<protein>
    <recommendedName>
        <fullName evidence="5">Pentatricopeptide repeat-containing protein</fullName>
    </recommendedName>
</protein>
<dbReference type="FunFam" id="1.25.40.10:FF:000344">
    <property type="entry name" value="Pentatricopeptide repeat-containing protein"/>
    <property type="match status" value="1"/>
</dbReference>
<dbReference type="PROSITE" id="PS51375">
    <property type="entry name" value="PPR"/>
    <property type="match status" value="3"/>
</dbReference>
<dbReference type="FunFam" id="1.25.40.10:FF:001213">
    <property type="entry name" value="Pentatricopeptide repeat-containing protein, mitochondrial"/>
    <property type="match status" value="1"/>
</dbReference>
<reference evidence="3" key="1">
    <citation type="submission" date="2024-03" db="EMBL/GenBank/DDBJ databases">
        <title>WGS assembly of Saponaria officinalis var. Norfolk2.</title>
        <authorList>
            <person name="Jenkins J."/>
            <person name="Shu S."/>
            <person name="Grimwood J."/>
            <person name="Barry K."/>
            <person name="Goodstein D."/>
            <person name="Schmutz J."/>
            <person name="Leebens-Mack J."/>
            <person name="Osbourn A."/>
        </authorList>
    </citation>
    <scope>NUCLEOTIDE SEQUENCE [LARGE SCALE GENOMIC DNA]</scope>
    <source>
        <strain evidence="3">JIC</strain>
    </source>
</reference>
<gene>
    <name evidence="3" type="ORF">RND81_14G043500</name>
</gene>
<sequence length="453" mass="50883">MRTLLNKFPSFRHVTQQIHSQLTINGSLNQSPNTRIIFVFNTILRRYALGEFPKEAIFLYKQVTPSYSSGFDSFTYSFLVKSCAKMWEQFLGFQFHGIVVQLGFECNVYVQTALLNMYVDFGFFGDAYKVFDEMPERNLVTWNVLITGLVKWGHIREAESLFRKMPEKNVVSWTSMIDGFTSVKNYLGAFNVFREMIVQGGIMPTEVSLLAISKAITGFGDLNKCRSIHAYSEKCGYNASYVQVANCLIDTYAKCGCITSASRLFEEILTGRRNLVTWTSMVAGFAMHGMAKEAKQGFEKMQKSGIKPNGVTFLSVLNAYSHSGLVQDGVELFERMIGDGFVTPDLKHYGAVVDMLGRAGRLNEADEIANRIENQIDSVVIWRTILGACSVHGHAAIAERATWKIQAMERGYGGDYVLMSNILTNRGKFSEAEEFRTLISKRNITKISGRSAA</sequence>
<dbReference type="Proteomes" id="UP001443914">
    <property type="component" value="Unassembled WGS sequence"/>
</dbReference>
<dbReference type="GO" id="GO:0009451">
    <property type="term" value="P:RNA modification"/>
    <property type="evidence" value="ECO:0007669"/>
    <property type="project" value="InterPro"/>
</dbReference>
<dbReference type="NCBIfam" id="TIGR00756">
    <property type="entry name" value="PPR"/>
    <property type="match status" value="4"/>
</dbReference>
<dbReference type="GO" id="GO:0003723">
    <property type="term" value="F:RNA binding"/>
    <property type="evidence" value="ECO:0007669"/>
    <property type="project" value="InterPro"/>
</dbReference>
<evidence type="ECO:0000256" key="2">
    <source>
        <dbReference type="PROSITE-ProRule" id="PRU00708"/>
    </source>
</evidence>
<proteinExistence type="predicted"/>
<organism evidence="3 4">
    <name type="scientific">Saponaria officinalis</name>
    <name type="common">Common soapwort</name>
    <name type="synonym">Lychnis saponaria</name>
    <dbReference type="NCBI Taxonomy" id="3572"/>
    <lineage>
        <taxon>Eukaryota</taxon>
        <taxon>Viridiplantae</taxon>
        <taxon>Streptophyta</taxon>
        <taxon>Embryophyta</taxon>
        <taxon>Tracheophyta</taxon>
        <taxon>Spermatophyta</taxon>
        <taxon>Magnoliopsida</taxon>
        <taxon>eudicotyledons</taxon>
        <taxon>Gunneridae</taxon>
        <taxon>Pentapetalae</taxon>
        <taxon>Caryophyllales</taxon>
        <taxon>Caryophyllaceae</taxon>
        <taxon>Caryophylleae</taxon>
        <taxon>Saponaria</taxon>
    </lineage>
</organism>
<feature type="repeat" description="PPR" evidence="2">
    <location>
        <begin position="309"/>
        <end position="343"/>
    </location>
</feature>
<dbReference type="PANTHER" id="PTHR47926">
    <property type="entry name" value="PENTATRICOPEPTIDE REPEAT-CONTAINING PROTEIN"/>
    <property type="match status" value="1"/>
</dbReference>
<dbReference type="Gene3D" id="1.25.40.10">
    <property type="entry name" value="Tetratricopeptide repeat domain"/>
    <property type="match status" value="2"/>
</dbReference>
<evidence type="ECO:0008006" key="5">
    <source>
        <dbReference type="Google" id="ProtNLM"/>
    </source>
</evidence>